<dbReference type="EMBL" id="JBEPMX010000009">
    <property type="protein sequence ID" value="MET3683859.1"/>
    <property type="molecule type" value="Genomic_DNA"/>
</dbReference>
<dbReference type="Proteomes" id="UP001549167">
    <property type="component" value="Unassembled WGS sequence"/>
</dbReference>
<reference evidence="1 2" key="1">
    <citation type="submission" date="2024-06" db="EMBL/GenBank/DDBJ databases">
        <title>Genomic Encyclopedia of Type Strains, Phase IV (KMG-IV): sequencing the most valuable type-strain genomes for metagenomic binning, comparative biology and taxonomic classification.</title>
        <authorList>
            <person name="Goeker M."/>
        </authorList>
    </citation>
    <scope>NUCLEOTIDE SEQUENCE [LARGE SCALE GENOMIC DNA]</scope>
    <source>
        <strain evidence="1 2">DSM 23520</strain>
    </source>
</reference>
<comment type="caution">
    <text evidence="1">The sequence shown here is derived from an EMBL/GenBank/DDBJ whole genome shotgun (WGS) entry which is preliminary data.</text>
</comment>
<name>A0ABV2KWW0_9BACI</name>
<keyword evidence="2" id="KW-1185">Reference proteome</keyword>
<accession>A0ABV2KWW0</accession>
<organism evidence="1 2">
    <name type="scientific">Alkalibacillus flavidus</name>
    <dbReference type="NCBI Taxonomy" id="546021"/>
    <lineage>
        <taxon>Bacteria</taxon>
        <taxon>Bacillati</taxon>
        <taxon>Bacillota</taxon>
        <taxon>Bacilli</taxon>
        <taxon>Bacillales</taxon>
        <taxon>Bacillaceae</taxon>
        <taxon>Alkalibacillus</taxon>
    </lineage>
</organism>
<gene>
    <name evidence="1" type="ORF">ABID56_001969</name>
</gene>
<proteinExistence type="predicted"/>
<evidence type="ECO:0000313" key="2">
    <source>
        <dbReference type="Proteomes" id="UP001549167"/>
    </source>
</evidence>
<evidence type="ECO:0000313" key="1">
    <source>
        <dbReference type="EMBL" id="MET3683859.1"/>
    </source>
</evidence>
<sequence>MAEEKAYSITECSWCLEAIEVRESVYELEGNIILHESCYNSLQRYCKR</sequence>
<protein>
    <submittedName>
        <fullName evidence="1">Uncharacterized protein</fullName>
    </submittedName>
</protein>